<dbReference type="InterPro" id="IPR036291">
    <property type="entry name" value="NAD(P)-bd_dom_sf"/>
</dbReference>
<dbReference type="InterPro" id="IPR006097">
    <property type="entry name" value="Glu/Leu/Phe/Val/Trp_DH_dimer"/>
</dbReference>
<evidence type="ECO:0000256" key="6">
    <source>
        <dbReference type="PIRNR" id="PIRNR000185"/>
    </source>
</evidence>
<dbReference type="Gene3D" id="3.40.50.10860">
    <property type="entry name" value="Leucine Dehydrogenase, chain A, domain 1"/>
    <property type="match status" value="1"/>
</dbReference>
<dbReference type="FunFam" id="3.40.50.10860:FF:000002">
    <property type="entry name" value="Glutamate dehydrogenase"/>
    <property type="match status" value="1"/>
</dbReference>
<dbReference type="GO" id="GO:0006537">
    <property type="term" value="P:glutamate biosynthetic process"/>
    <property type="evidence" value="ECO:0007669"/>
    <property type="project" value="TreeGrafter"/>
</dbReference>
<feature type="binding site" evidence="8">
    <location>
        <position position="375"/>
    </location>
    <ligand>
        <name>substrate</name>
    </ligand>
</feature>
<feature type="binding site" evidence="8">
    <location>
        <position position="88"/>
    </location>
    <ligand>
        <name>substrate</name>
    </ligand>
</feature>
<evidence type="ECO:0000259" key="11">
    <source>
        <dbReference type="SMART" id="SM00839"/>
    </source>
</evidence>
<dbReference type="Pfam" id="PF00208">
    <property type="entry name" value="ELFV_dehydrog"/>
    <property type="match status" value="1"/>
</dbReference>
<dbReference type="AlphaFoldDB" id="A0A2R4MB74"/>
<dbReference type="SUPFAM" id="SSF53223">
    <property type="entry name" value="Aminoacid dehydrogenase-like, N-terminal domain"/>
    <property type="match status" value="1"/>
</dbReference>
<feature type="binding site" evidence="8">
    <location>
        <position position="238"/>
    </location>
    <ligand>
        <name>NAD(+)</name>
        <dbReference type="ChEBI" id="CHEBI:57540"/>
    </ligand>
</feature>
<dbReference type="SMART" id="SM00839">
    <property type="entry name" value="ELFV_dehydrog"/>
    <property type="match status" value="1"/>
</dbReference>
<evidence type="ECO:0000256" key="2">
    <source>
        <dbReference type="ARBA" id="ARBA00006382"/>
    </source>
</evidence>
<dbReference type="Gene3D" id="1.10.285.10">
    <property type="entry name" value="Glutamate Dehydrogenase, chain A, domain 3"/>
    <property type="match status" value="2"/>
</dbReference>
<organism evidence="12 13">
    <name type="scientific">Maritalea myrionectae</name>
    <dbReference type="NCBI Taxonomy" id="454601"/>
    <lineage>
        <taxon>Bacteria</taxon>
        <taxon>Pseudomonadati</taxon>
        <taxon>Pseudomonadota</taxon>
        <taxon>Alphaproteobacteria</taxon>
        <taxon>Hyphomicrobiales</taxon>
        <taxon>Devosiaceae</taxon>
        <taxon>Maritalea</taxon>
    </lineage>
</organism>
<keyword evidence="4 6" id="KW-0560">Oxidoreductase</keyword>
<dbReference type="InterPro" id="IPR014362">
    <property type="entry name" value="Glu_DH"/>
</dbReference>
<evidence type="ECO:0000313" key="12">
    <source>
        <dbReference type="EMBL" id="AVX03260.1"/>
    </source>
</evidence>
<gene>
    <name evidence="12" type="ORF">MXMO3_00728</name>
</gene>
<evidence type="ECO:0000256" key="9">
    <source>
        <dbReference type="PIRSR" id="PIRSR000185-3"/>
    </source>
</evidence>
<dbReference type="GO" id="GO:0000166">
    <property type="term" value="F:nucleotide binding"/>
    <property type="evidence" value="ECO:0007669"/>
    <property type="project" value="UniProtKB-KW"/>
</dbReference>
<evidence type="ECO:0000313" key="13">
    <source>
        <dbReference type="Proteomes" id="UP000258927"/>
    </source>
</evidence>
<evidence type="ECO:0000256" key="1">
    <source>
        <dbReference type="ARBA" id="ARBA00003868"/>
    </source>
</evidence>
<dbReference type="InterPro" id="IPR006095">
    <property type="entry name" value="Glu/Leu/Phe/Val/Trp_DH"/>
</dbReference>
<accession>A0A2R4MB74</accession>
<dbReference type="Proteomes" id="UP000258927">
    <property type="component" value="Chromosome"/>
</dbReference>
<dbReference type="NCBIfam" id="NF006929">
    <property type="entry name" value="PRK09414.1"/>
    <property type="match status" value="1"/>
</dbReference>
<dbReference type="PIRSF" id="PIRSF000185">
    <property type="entry name" value="Glu_DH"/>
    <property type="match status" value="1"/>
</dbReference>
<dbReference type="RefSeq" id="WP_117394972.1">
    <property type="nucleotide sequence ID" value="NZ_CP021330.1"/>
</dbReference>
<dbReference type="FunFam" id="3.40.50.720:FF:000030">
    <property type="entry name" value="Glutamate dehydrogenase"/>
    <property type="match status" value="1"/>
</dbReference>
<dbReference type="PRINTS" id="PR00082">
    <property type="entry name" value="GLFDHDRGNASE"/>
</dbReference>
<evidence type="ECO:0000256" key="5">
    <source>
        <dbReference type="ARBA" id="ARBA00048584"/>
    </source>
</evidence>
<comment type="function">
    <text evidence="1">Catalyzes the reversible oxidative deamination of glutamate to alpha-ketoglutarate and ammonia.</text>
</comment>
<feature type="binding site" evidence="8">
    <location>
        <position position="109"/>
    </location>
    <ligand>
        <name>substrate</name>
    </ligand>
</feature>
<dbReference type="PANTHER" id="PTHR43571">
    <property type="entry name" value="NADP-SPECIFIC GLUTAMATE DEHYDROGENASE 1-RELATED"/>
    <property type="match status" value="1"/>
</dbReference>
<keyword evidence="8" id="KW-0520">NAD</keyword>
<dbReference type="PANTHER" id="PTHR43571:SF1">
    <property type="entry name" value="NADP-SPECIFIC GLUTAMATE DEHYDROGENASE 1-RELATED"/>
    <property type="match status" value="1"/>
</dbReference>
<reference evidence="12 13" key="1">
    <citation type="submission" date="2017-05" db="EMBL/GenBank/DDBJ databases">
        <title>Genome Analysis of Maritalea myrionectae HL2708#5.</title>
        <authorList>
            <consortium name="Cotde Inc.-PKNU"/>
            <person name="Jang D."/>
            <person name="Oh H.-M."/>
        </authorList>
    </citation>
    <scope>NUCLEOTIDE SEQUENCE [LARGE SCALE GENOMIC DNA]</scope>
    <source>
        <strain evidence="12 13">HL2708#5</strain>
    </source>
</reference>
<feature type="site" description="Important for catalysis" evidence="9">
    <location>
        <position position="164"/>
    </location>
</feature>
<evidence type="ECO:0000256" key="3">
    <source>
        <dbReference type="ARBA" id="ARBA00011643"/>
    </source>
</evidence>
<evidence type="ECO:0000256" key="10">
    <source>
        <dbReference type="RuleBase" id="RU004417"/>
    </source>
</evidence>
<feature type="binding site" evidence="8">
    <location>
        <position position="163"/>
    </location>
    <ligand>
        <name>substrate</name>
    </ligand>
</feature>
<dbReference type="InterPro" id="IPR006096">
    <property type="entry name" value="Glu/Leu/Phe/Val/Trp_DH_C"/>
</dbReference>
<dbReference type="FunFam" id="1.10.285.10:FF:000001">
    <property type="entry name" value="Glutamate dehydrogenase"/>
    <property type="match status" value="1"/>
</dbReference>
<name>A0A2R4MB74_9HYPH</name>
<protein>
    <recommendedName>
        <fullName evidence="6">Glutamate dehydrogenase</fullName>
    </recommendedName>
</protein>
<feature type="binding site" evidence="8">
    <location>
        <position position="112"/>
    </location>
    <ligand>
        <name>substrate</name>
    </ligand>
</feature>
<sequence>MDIDQIIETLKQKTPEEVEFHQAVKEVADEVVPLVRDHDKYVDARIFERLLAPDRVIQFRVTWLDDGGNVQINNGWRVQYNNALGPYKGGLRFHPNVRLDTFKFLGFEQTFKNALTRLPMGGGKGGSDFDPKGKSEHEVMRFCQAFMQGLYTHIGANRDVPAGDIGVGNREIGYLYGAYKQLTGQHEAVLTGKNPGFGGSCVRKEATGYGCVYFLMNMLAHRDDEIDGKRCAVSGAGNVALYTAQKLVERDAKVITLSDSKGYIVKDDGFSAEELKKIVQLKETENGALGDFDGDGVCYHEGKKPWGEDFDVAIPAATQNEVSGEDMDQMLDGSLKIICEAANMPLEAEARTKAREAGILIAPAKAANAGGVAVSGLERSQNAMHLSWSAKKVDKKLRKIMKQIHQDCVECAEDADKPDYIQGANIAGFKRVAEAMLTYGVI</sequence>
<feature type="binding site" evidence="8">
    <location>
        <position position="207"/>
    </location>
    <ligand>
        <name>NAD(+)</name>
        <dbReference type="ChEBI" id="CHEBI:57540"/>
    </ligand>
</feature>
<dbReference type="InterPro" id="IPR050724">
    <property type="entry name" value="Glu_Leu_Phe_Val_DH"/>
</dbReference>
<dbReference type="KEGG" id="mmyr:MXMO3_00728"/>
<evidence type="ECO:0000256" key="8">
    <source>
        <dbReference type="PIRSR" id="PIRSR000185-2"/>
    </source>
</evidence>
<keyword evidence="8" id="KW-0547">Nucleotide-binding</keyword>
<dbReference type="STRING" id="1122213.GCA_000423365_02070"/>
<comment type="subunit">
    <text evidence="3">Homohexamer.</text>
</comment>
<proteinExistence type="inferred from homology"/>
<evidence type="ECO:0000256" key="7">
    <source>
        <dbReference type="PIRSR" id="PIRSR000185-1"/>
    </source>
</evidence>
<dbReference type="GO" id="GO:0005829">
    <property type="term" value="C:cytosol"/>
    <property type="evidence" value="ECO:0007669"/>
    <property type="project" value="TreeGrafter"/>
</dbReference>
<dbReference type="EMBL" id="CP021330">
    <property type="protein sequence ID" value="AVX03260.1"/>
    <property type="molecule type" value="Genomic_DNA"/>
</dbReference>
<feature type="domain" description="Glutamate/phenylalanine/leucine/valine/L-tryptophan dehydrogenase C-terminal" evidence="11">
    <location>
        <begin position="200"/>
        <end position="440"/>
    </location>
</feature>
<dbReference type="InterPro" id="IPR046346">
    <property type="entry name" value="Aminoacid_DH-like_N_sf"/>
</dbReference>
<evidence type="ECO:0000256" key="4">
    <source>
        <dbReference type="ARBA" id="ARBA00023002"/>
    </source>
</evidence>
<keyword evidence="13" id="KW-1185">Reference proteome</keyword>
<dbReference type="Pfam" id="PF02812">
    <property type="entry name" value="ELFV_dehydrog_N"/>
    <property type="match status" value="1"/>
</dbReference>
<comment type="catalytic activity">
    <reaction evidence="5">
        <text>L-glutamate + NADP(+) + H2O = 2-oxoglutarate + NH4(+) + NADPH + H(+)</text>
        <dbReference type="Rhea" id="RHEA:11612"/>
        <dbReference type="ChEBI" id="CHEBI:15377"/>
        <dbReference type="ChEBI" id="CHEBI:15378"/>
        <dbReference type="ChEBI" id="CHEBI:16810"/>
        <dbReference type="ChEBI" id="CHEBI:28938"/>
        <dbReference type="ChEBI" id="CHEBI:29985"/>
        <dbReference type="ChEBI" id="CHEBI:57783"/>
        <dbReference type="ChEBI" id="CHEBI:58349"/>
        <dbReference type="EC" id="1.4.1.4"/>
    </reaction>
</comment>
<dbReference type="InterPro" id="IPR033524">
    <property type="entry name" value="Glu/Leu/Phe/Val_DH_AS"/>
</dbReference>
<feature type="active site" description="Proton donor" evidence="7">
    <location>
        <position position="124"/>
    </location>
</feature>
<dbReference type="GO" id="GO:0004354">
    <property type="term" value="F:glutamate dehydrogenase (NADP+) activity"/>
    <property type="evidence" value="ECO:0007669"/>
    <property type="project" value="UniProtKB-EC"/>
</dbReference>
<comment type="similarity">
    <text evidence="2 6 10">Belongs to the Glu/Leu/Phe/Val dehydrogenases family.</text>
</comment>
<dbReference type="Gene3D" id="3.40.50.720">
    <property type="entry name" value="NAD(P)-binding Rossmann-like Domain"/>
    <property type="match status" value="1"/>
</dbReference>
<dbReference type="SUPFAM" id="SSF51735">
    <property type="entry name" value="NAD(P)-binding Rossmann-fold domains"/>
    <property type="match status" value="1"/>
</dbReference>
<dbReference type="PROSITE" id="PS00074">
    <property type="entry name" value="GLFV_DEHYDROGENASE"/>
    <property type="match status" value="1"/>
</dbReference>